<reference evidence="6 7" key="1">
    <citation type="journal article" date="2018" name="Genome Announc.">
        <title>Draft Genome Sequence of Lactococcus sp. Strain NtB2 (JCM 32569), Isolated from the Gut of the Higher Termite Nasutitermes takasagoensis.</title>
        <authorList>
            <person name="Noda S."/>
            <person name="Aihara C."/>
            <person name="Yuki M."/>
            <person name="Ohkuma M."/>
        </authorList>
    </citation>
    <scope>NUCLEOTIDE SEQUENCE [LARGE SCALE GENOMIC DNA]</scope>
    <source>
        <strain evidence="6 7">NtB2</strain>
    </source>
</reference>
<dbReference type="InterPro" id="IPR001347">
    <property type="entry name" value="SIS_dom"/>
</dbReference>
<evidence type="ECO:0000313" key="6">
    <source>
        <dbReference type="EMBL" id="GBG95971.1"/>
    </source>
</evidence>
<dbReference type="Proteomes" id="UP000245021">
    <property type="component" value="Unassembled WGS sequence"/>
</dbReference>
<proteinExistence type="predicted"/>
<dbReference type="GO" id="GO:0003700">
    <property type="term" value="F:DNA-binding transcription factor activity"/>
    <property type="evidence" value="ECO:0007669"/>
    <property type="project" value="InterPro"/>
</dbReference>
<dbReference type="SUPFAM" id="SSF53697">
    <property type="entry name" value="SIS domain"/>
    <property type="match status" value="1"/>
</dbReference>
<keyword evidence="7" id="KW-1185">Reference proteome</keyword>
<dbReference type="PROSITE" id="PS51071">
    <property type="entry name" value="HTH_RPIR"/>
    <property type="match status" value="1"/>
</dbReference>
<evidence type="ECO:0000259" key="5">
    <source>
        <dbReference type="PROSITE" id="PS51464"/>
    </source>
</evidence>
<feature type="domain" description="HTH rpiR-type" evidence="4">
    <location>
        <begin position="1"/>
        <end position="69"/>
    </location>
</feature>
<dbReference type="InterPro" id="IPR046348">
    <property type="entry name" value="SIS_dom_sf"/>
</dbReference>
<dbReference type="SUPFAM" id="SSF46689">
    <property type="entry name" value="Homeodomain-like"/>
    <property type="match status" value="1"/>
</dbReference>
<sequence length="260" mass="28803">MATKVLSSAEKYCWEIIQDHYDEIPELSISKLAELCHCSISTINRTVQKKGFKGYSEFRFYIKEKPVYEIKGFSAEISAAIAKNEEELSRTITSISVASVEAAVSCLEAASDILIFARGLSIGAATELMRKLELFHKRAVIHDDGGAMAYYAKHAGPDSLIIVLSLSGGREEINQPLAEAKKNGAKILALTASQCSELTSLADISLVGYKSSYEVNYFELDVHSRLPLYILERVLVDAYSIFKKQQIFEKEKLGKISSKS</sequence>
<dbReference type="InterPro" id="IPR036388">
    <property type="entry name" value="WH-like_DNA-bd_sf"/>
</dbReference>
<comment type="caution">
    <text evidence="6">The sequence shown here is derived from an EMBL/GenBank/DDBJ whole genome shotgun (WGS) entry which is preliminary data.</text>
</comment>
<dbReference type="Pfam" id="PF01418">
    <property type="entry name" value="HTH_6"/>
    <property type="match status" value="1"/>
</dbReference>
<keyword evidence="3" id="KW-0804">Transcription</keyword>
<dbReference type="PANTHER" id="PTHR30514:SF21">
    <property type="entry name" value="RPIR-FAMILY TRANSCRIPTIONAL REGULATOR"/>
    <property type="match status" value="1"/>
</dbReference>
<dbReference type="CDD" id="cd05013">
    <property type="entry name" value="SIS_RpiR"/>
    <property type="match status" value="1"/>
</dbReference>
<dbReference type="EMBL" id="BFFO01000001">
    <property type="protein sequence ID" value="GBG95971.1"/>
    <property type="molecule type" value="Genomic_DNA"/>
</dbReference>
<dbReference type="PANTHER" id="PTHR30514">
    <property type="entry name" value="GLUCOKINASE"/>
    <property type="match status" value="1"/>
</dbReference>
<dbReference type="GO" id="GO:0003677">
    <property type="term" value="F:DNA binding"/>
    <property type="evidence" value="ECO:0007669"/>
    <property type="project" value="UniProtKB-KW"/>
</dbReference>
<dbReference type="OrthoDB" id="2367514at2"/>
<evidence type="ECO:0000259" key="4">
    <source>
        <dbReference type="PROSITE" id="PS51071"/>
    </source>
</evidence>
<dbReference type="RefSeq" id="WP_109244966.1">
    <property type="nucleotide sequence ID" value="NZ_BFFO01000001.1"/>
</dbReference>
<evidence type="ECO:0000256" key="1">
    <source>
        <dbReference type="ARBA" id="ARBA00023015"/>
    </source>
</evidence>
<name>A0A2R5HIR9_9LACT</name>
<dbReference type="Gene3D" id="1.10.10.10">
    <property type="entry name" value="Winged helix-like DNA-binding domain superfamily/Winged helix DNA-binding domain"/>
    <property type="match status" value="1"/>
</dbReference>
<dbReference type="InterPro" id="IPR047640">
    <property type="entry name" value="RpiR-like"/>
</dbReference>
<dbReference type="Pfam" id="PF01380">
    <property type="entry name" value="SIS"/>
    <property type="match status" value="1"/>
</dbReference>
<evidence type="ECO:0000313" key="7">
    <source>
        <dbReference type="Proteomes" id="UP000245021"/>
    </source>
</evidence>
<dbReference type="GO" id="GO:0097367">
    <property type="term" value="F:carbohydrate derivative binding"/>
    <property type="evidence" value="ECO:0007669"/>
    <property type="project" value="InterPro"/>
</dbReference>
<dbReference type="InterPro" id="IPR035472">
    <property type="entry name" value="RpiR-like_SIS"/>
</dbReference>
<dbReference type="InterPro" id="IPR000281">
    <property type="entry name" value="HTH_RpiR"/>
</dbReference>
<evidence type="ECO:0000256" key="2">
    <source>
        <dbReference type="ARBA" id="ARBA00023125"/>
    </source>
</evidence>
<gene>
    <name evidence="6" type="primary">rpiR_1</name>
    <name evidence="6" type="ORF">NtB2_00073</name>
</gene>
<keyword evidence="2" id="KW-0238">DNA-binding</keyword>
<dbReference type="GO" id="GO:1901135">
    <property type="term" value="P:carbohydrate derivative metabolic process"/>
    <property type="evidence" value="ECO:0007669"/>
    <property type="project" value="InterPro"/>
</dbReference>
<evidence type="ECO:0000256" key="3">
    <source>
        <dbReference type="ARBA" id="ARBA00023163"/>
    </source>
</evidence>
<feature type="domain" description="SIS" evidence="5">
    <location>
        <begin position="103"/>
        <end position="241"/>
    </location>
</feature>
<dbReference type="AlphaFoldDB" id="A0A2R5HIR9"/>
<organism evidence="6 7">
    <name type="scientific">Lactococcus termiticola</name>
    <dbReference type="NCBI Taxonomy" id="2169526"/>
    <lineage>
        <taxon>Bacteria</taxon>
        <taxon>Bacillati</taxon>
        <taxon>Bacillota</taxon>
        <taxon>Bacilli</taxon>
        <taxon>Lactobacillales</taxon>
        <taxon>Streptococcaceae</taxon>
        <taxon>Lactococcus</taxon>
    </lineage>
</organism>
<keyword evidence="1" id="KW-0805">Transcription regulation</keyword>
<protein>
    <submittedName>
        <fullName evidence="6">RpiR family transcriptional regulator</fullName>
    </submittedName>
</protein>
<dbReference type="PROSITE" id="PS51464">
    <property type="entry name" value="SIS"/>
    <property type="match status" value="1"/>
</dbReference>
<accession>A0A2R5HIR9</accession>
<dbReference type="Gene3D" id="3.40.50.10490">
    <property type="entry name" value="Glucose-6-phosphate isomerase like protein, domain 1"/>
    <property type="match status" value="1"/>
</dbReference>
<dbReference type="InterPro" id="IPR009057">
    <property type="entry name" value="Homeodomain-like_sf"/>
</dbReference>